<evidence type="ECO:0000256" key="2">
    <source>
        <dbReference type="SAM" id="SignalP"/>
    </source>
</evidence>
<evidence type="ECO:0000313" key="4">
    <source>
        <dbReference type="Proteomes" id="UP001279734"/>
    </source>
</evidence>
<feature type="transmembrane region" description="Helical" evidence="1">
    <location>
        <begin position="62"/>
        <end position="81"/>
    </location>
</feature>
<feature type="chain" id="PRO_5042066036" evidence="2">
    <location>
        <begin position="20"/>
        <end position="118"/>
    </location>
</feature>
<dbReference type="EMBL" id="BSYO01000033">
    <property type="protein sequence ID" value="GMH27510.1"/>
    <property type="molecule type" value="Genomic_DNA"/>
</dbReference>
<proteinExistence type="predicted"/>
<reference evidence="3" key="1">
    <citation type="submission" date="2023-05" db="EMBL/GenBank/DDBJ databases">
        <title>Nepenthes gracilis genome sequencing.</title>
        <authorList>
            <person name="Fukushima K."/>
        </authorList>
    </citation>
    <scope>NUCLEOTIDE SEQUENCE</scope>
    <source>
        <strain evidence="3">SING2019-196</strain>
    </source>
</reference>
<keyword evidence="1" id="KW-0472">Membrane</keyword>
<keyword evidence="1" id="KW-0812">Transmembrane</keyword>
<name>A0AAD3Y4S2_NEPGR</name>
<comment type="caution">
    <text evidence="3">The sequence shown here is derived from an EMBL/GenBank/DDBJ whole genome shotgun (WGS) entry which is preliminary data.</text>
</comment>
<keyword evidence="1" id="KW-1133">Transmembrane helix</keyword>
<gene>
    <name evidence="3" type="ORF">Nepgr_029353</name>
</gene>
<evidence type="ECO:0000256" key="1">
    <source>
        <dbReference type="SAM" id="Phobius"/>
    </source>
</evidence>
<feature type="signal peptide" evidence="2">
    <location>
        <begin position="1"/>
        <end position="19"/>
    </location>
</feature>
<dbReference type="Proteomes" id="UP001279734">
    <property type="component" value="Unassembled WGS sequence"/>
</dbReference>
<keyword evidence="2" id="KW-0732">Signal</keyword>
<organism evidence="3 4">
    <name type="scientific">Nepenthes gracilis</name>
    <name type="common">Slender pitcher plant</name>
    <dbReference type="NCBI Taxonomy" id="150966"/>
    <lineage>
        <taxon>Eukaryota</taxon>
        <taxon>Viridiplantae</taxon>
        <taxon>Streptophyta</taxon>
        <taxon>Embryophyta</taxon>
        <taxon>Tracheophyta</taxon>
        <taxon>Spermatophyta</taxon>
        <taxon>Magnoliopsida</taxon>
        <taxon>eudicotyledons</taxon>
        <taxon>Gunneridae</taxon>
        <taxon>Pentapetalae</taxon>
        <taxon>Caryophyllales</taxon>
        <taxon>Nepenthaceae</taxon>
        <taxon>Nepenthes</taxon>
    </lineage>
</organism>
<protein>
    <submittedName>
        <fullName evidence="3">Uncharacterized protein</fullName>
    </submittedName>
</protein>
<accession>A0AAD3Y4S2</accession>
<dbReference type="AlphaFoldDB" id="A0AAD3Y4S2"/>
<evidence type="ECO:0000313" key="3">
    <source>
        <dbReference type="EMBL" id="GMH27510.1"/>
    </source>
</evidence>
<keyword evidence="4" id="KW-1185">Reference proteome</keyword>
<sequence>MYVGFIIFVLFLTPLEFWAVWITGERGGFVFKAEEFDFISARSDLVLPVVPSLKRWVSTSSFSLFFVLCYFLPQGVNLCFASVSMLSRPKRTCSEVRVFWGISYRTIPNSFLVLERNY</sequence>